<feature type="transmembrane region" description="Helical" evidence="1">
    <location>
        <begin position="12"/>
        <end position="34"/>
    </location>
</feature>
<evidence type="ECO:0000313" key="3">
    <source>
        <dbReference type="EMBL" id="MBX16630.1"/>
    </source>
</evidence>
<evidence type="ECO:0000313" key="2">
    <source>
        <dbReference type="EMBL" id="MBX16624.1"/>
    </source>
</evidence>
<accession>A0A2P2LFE2</accession>
<dbReference type="AlphaFoldDB" id="A0A2P2LFE2"/>
<name>A0A2P2LFE2_RHIMU</name>
<dbReference type="EMBL" id="GGEC01036140">
    <property type="protein sequence ID" value="MBX16624.1"/>
    <property type="molecule type" value="Transcribed_RNA"/>
</dbReference>
<protein>
    <submittedName>
        <fullName evidence="2">Hippocampus abundant transcript-like protein 1</fullName>
    </submittedName>
</protein>
<keyword evidence="1" id="KW-1133">Transmembrane helix</keyword>
<dbReference type="EMBL" id="GGEC01036146">
    <property type="protein sequence ID" value="MBX16630.1"/>
    <property type="molecule type" value="Transcribed_RNA"/>
</dbReference>
<keyword evidence="1" id="KW-0472">Membrane</keyword>
<feature type="transmembrane region" description="Helical" evidence="1">
    <location>
        <begin position="46"/>
        <end position="66"/>
    </location>
</feature>
<feature type="transmembrane region" description="Helical" evidence="1">
    <location>
        <begin position="72"/>
        <end position="89"/>
    </location>
</feature>
<reference evidence="3" key="1">
    <citation type="submission" date="2018-02" db="EMBL/GenBank/DDBJ databases">
        <title>Rhizophora mucronata_Transcriptome.</title>
        <authorList>
            <person name="Meera S.P."/>
            <person name="Sreeshan A."/>
            <person name="Augustine A."/>
        </authorList>
    </citation>
    <scope>NUCLEOTIDE SEQUENCE</scope>
    <source>
        <tissue evidence="3">Leaf</tissue>
    </source>
</reference>
<sequence>MENKLGDLSHLFVTVFLSSLCRVMVIPAITDVTMSALCPGQDECSLAIYLSGVQQAVCTAFLSNLFRGSNFLSMHFLLVFLSPSILLTYTRLPCLVNLLTFHFWVRTELRGVVN</sequence>
<evidence type="ECO:0000256" key="1">
    <source>
        <dbReference type="SAM" id="Phobius"/>
    </source>
</evidence>
<proteinExistence type="predicted"/>
<keyword evidence="1" id="KW-0812">Transmembrane</keyword>
<organism evidence="3">
    <name type="scientific">Rhizophora mucronata</name>
    <name type="common">Asiatic mangrove</name>
    <dbReference type="NCBI Taxonomy" id="61149"/>
    <lineage>
        <taxon>Eukaryota</taxon>
        <taxon>Viridiplantae</taxon>
        <taxon>Streptophyta</taxon>
        <taxon>Embryophyta</taxon>
        <taxon>Tracheophyta</taxon>
        <taxon>Spermatophyta</taxon>
        <taxon>Magnoliopsida</taxon>
        <taxon>eudicotyledons</taxon>
        <taxon>Gunneridae</taxon>
        <taxon>Pentapetalae</taxon>
        <taxon>rosids</taxon>
        <taxon>fabids</taxon>
        <taxon>Malpighiales</taxon>
        <taxon>Rhizophoraceae</taxon>
        <taxon>Rhizophora</taxon>
    </lineage>
</organism>